<feature type="active site" evidence="5">
    <location>
        <position position="16"/>
    </location>
</feature>
<comment type="caution">
    <text evidence="9">The sequence shown here is derived from an EMBL/GenBank/DDBJ whole genome shotgun (WGS) entry which is preliminary data.</text>
</comment>
<dbReference type="RefSeq" id="WP_189786740.1">
    <property type="nucleotide sequence ID" value="NZ_BNAT01000036.1"/>
</dbReference>
<evidence type="ECO:0000313" key="9">
    <source>
        <dbReference type="EMBL" id="GHE51225.1"/>
    </source>
</evidence>
<evidence type="ECO:0000256" key="6">
    <source>
        <dbReference type="PIRSR" id="PIRSR039102-3"/>
    </source>
</evidence>
<dbReference type="SUPFAM" id="SSF52440">
    <property type="entry name" value="PreATP-grasp domain"/>
    <property type="match status" value="1"/>
</dbReference>
<evidence type="ECO:0000256" key="1">
    <source>
        <dbReference type="ARBA" id="ARBA00010871"/>
    </source>
</evidence>
<dbReference type="GO" id="GO:0071555">
    <property type="term" value="P:cell wall organization"/>
    <property type="evidence" value="ECO:0007669"/>
    <property type="project" value="UniProtKB-KW"/>
</dbReference>
<keyword evidence="6" id="KW-0479">Metal-binding</keyword>
<comment type="subcellular location">
    <subcellularLocation>
        <location evidence="4">Cytoplasm</location>
    </subcellularLocation>
</comment>
<accession>A0A919DJH9</accession>
<dbReference type="InterPro" id="IPR011761">
    <property type="entry name" value="ATP-grasp"/>
</dbReference>
<dbReference type="GO" id="GO:0008716">
    <property type="term" value="F:D-alanine-D-alanine ligase activity"/>
    <property type="evidence" value="ECO:0007669"/>
    <property type="project" value="UniProtKB-UniRule"/>
</dbReference>
<dbReference type="InterPro" id="IPR011127">
    <property type="entry name" value="Dala_Dala_lig_N"/>
</dbReference>
<dbReference type="PIRSF" id="PIRSF039102">
    <property type="entry name" value="Ddl/VanB"/>
    <property type="match status" value="1"/>
</dbReference>
<reference evidence="9" key="2">
    <citation type="submission" date="2020-09" db="EMBL/GenBank/DDBJ databases">
        <authorList>
            <person name="Sun Q."/>
            <person name="Zhou Y."/>
        </authorList>
    </citation>
    <scope>NUCLEOTIDE SEQUENCE</scope>
    <source>
        <strain evidence="9">CGMCC 4.7403</strain>
    </source>
</reference>
<dbReference type="InterPro" id="IPR005905">
    <property type="entry name" value="D_ala_D_ala"/>
</dbReference>
<dbReference type="EC" id="6.3.2.4" evidence="4"/>
<keyword evidence="6" id="KW-0460">Magnesium</keyword>
<keyword evidence="6" id="KW-0464">Manganese</keyword>
<dbReference type="PROSITE" id="PS50975">
    <property type="entry name" value="ATP_GRASP"/>
    <property type="match status" value="1"/>
</dbReference>
<dbReference type="GO" id="GO:0005524">
    <property type="term" value="F:ATP binding"/>
    <property type="evidence" value="ECO:0007669"/>
    <property type="project" value="UniProtKB-UniRule"/>
</dbReference>
<name>A0A919DJH9_9ACTN</name>
<evidence type="ECO:0000256" key="3">
    <source>
        <dbReference type="ARBA" id="ARBA00023316"/>
    </source>
</evidence>
<dbReference type="GO" id="GO:0005737">
    <property type="term" value="C:cytoplasm"/>
    <property type="evidence" value="ECO:0007669"/>
    <property type="project" value="UniProtKB-SubCell"/>
</dbReference>
<feature type="active site" evidence="5">
    <location>
        <position position="153"/>
    </location>
</feature>
<dbReference type="PANTHER" id="PTHR23132:SF23">
    <property type="entry name" value="D-ALANINE--D-ALANINE LIGASE B"/>
    <property type="match status" value="1"/>
</dbReference>
<dbReference type="GO" id="GO:0008360">
    <property type="term" value="P:regulation of cell shape"/>
    <property type="evidence" value="ECO:0007669"/>
    <property type="project" value="UniProtKB-KW"/>
</dbReference>
<comment type="catalytic activity">
    <reaction evidence="4">
        <text>2 D-alanine + ATP = D-alanyl-D-alanine + ADP + phosphate + H(+)</text>
        <dbReference type="Rhea" id="RHEA:11224"/>
        <dbReference type="ChEBI" id="CHEBI:15378"/>
        <dbReference type="ChEBI" id="CHEBI:30616"/>
        <dbReference type="ChEBI" id="CHEBI:43474"/>
        <dbReference type="ChEBI" id="CHEBI:57416"/>
        <dbReference type="ChEBI" id="CHEBI:57822"/>
        <dbReference type="ChEBI" id="CHEBI:456216"/>
        <dbReference type="EC" id="6.3.2.4"/>
    </reaction>
</comment>
<gene>
    <name evidence="9" type="primary">ddlA</name>
    <name evidence="4" type="synonym">ddl</name>
    <name evidence="9" type="ORF">GCM10017771_73370</name>
</gene>
<comment type="pathway">
    <text evidence="4">Cell wall biogenesis; peptidoglycan biosynthesis.</text>
</comment>
<evidence type="ECO:0000259" key="8">
    <source>
        <dbReference type="PROSITE" id="PS50975"/>
    </source>
</evidence>
<keyword evidence="10" id="KW-1185">Reference proteome</keyword>
<feature type="domain" description="ATP-grasp" evidence="8">
    <location>
        <begin position="103"/>
        <end position="310"/>
    </location>
</feature>
<dbReference type="Gene3D" id="3.40.50.20">
    <property type="match status" value="1"/>
</dbReference>
<feature type="binding site" evidence="6">
    <location>
        <position position="279"/>
    </location>
    <ligand>
        <name>Mg(2+)</name>
        <dbReference type="ChEBI" id="CHEBI:18420"/>
        <label>2</label>
    </ligand>
</feature>
<dbReference type="Gene3D" id="3.30.470.20">
    <property type="entry name" value="ATP-grasp fold, B domain"/>
    <property type="match status" value="1"/>
</dbReference>
<evidence type="ECO:0000256" key="5">
    <source>
        <dbReference type="PIRSR" id="PIRSR039102-1"/>
    </source>
</evidence>
<dbReference type="Pfam" id="PF07478">
    <property type="entry name" value="Dala_Dala_lig_C"/>
    <property type="match status" value="1"/>
</dbReference>
<proteinExistence type="inferred from homology"/>
<evidence type="ECO:0000256" key="4">
    <source>
        <dbReference type="HAMAP-Rule" id="MF_00047"/>
    </source>
</evidence>
<evidence type="ECO:0000313" key="10">
    <source>
        <dbReference type="Proteomes" id="UP000603227"/>
    </source>
</evidence>
<keyword evidence="4" id="KW-0963">Cytoplasm</keyword>
<keyword evidence="7" id="KW-0067">ATP-binding</keyword>
<dbReference type="PANTHER" id="PTHR23132">
    <property type="entry name" value="D-ALANINE--D-ALANINE LIGASE"/>
    <property type="match status" value="1"/>
</dbReference>
<dbReference type="Pfam" id="PF01820">
    <property type="entry name" value="Dala_Dala_lig_N"/>
    <property type="match status" value="1"/>
</dbReference>
<dbReference type="Gene3D" id="3.30.1490.20">
    <property type="entry name" value="ATP-grasp fold, A domain"/>
    <property type="match status" value="1"/>
</dbReference>
<dbReference type="HAMAP" id="MF_00047">
    <property type="entry name" value="Dala_Dala_lig"/>
    <property type="match status" value="1"/>
</dbReference>
<dbReference type="InterPro" id="IPR013815">
    <property type="entry name" value="ATP_grasp_subdomain_1"/>
</dbReference>
<evidence type="ECO:0000256" key="7">
    <source>
        <dbReference type="PROSITE-ProRule" id="PRU00409"/>
    </source>
</evidence>
<feature type="binding site" evidence="6">
    <location>
        <position position="277"/>
    </location>
    <ligand>
        <name>Mg(2+)</name>
        <dbReference type="ChEBI" id="CHEBI:18420"/>
        <label>1</label>
    </ligand>
</feature>
<evidence type="ECO:0000256" key="2">
    <source>
        <dbReference type="ARBA" id="ARBA00022598"/>
    </source>
</evidence>
<comment type="function">
    <text evidence="4">Cell wall formation.</text>
</comment>
<comment type="similarity">
    <text evidence="1 4">Belongs to the D-alanine--D-alanine ligase family.</text>
</comment>
<dbReference type="GO" id="GO:0046872">
    <property type="term" value="F:metal ion binding"/>
    <property type="evidence" value="ECO:0007669"/>
    <property type="project" value="UniProtKB-KW"/>
</dbReference>
<organism evidence="9 10">
    <name type="scientific">Streptomyces capitiformicae</name>
    <dbReference type="NCBI Taxonomy" id="2014920"/>
    <lineage>
        <taxon>Bacteria</taxon>
        <taxon>Bacillati</taxon>
        <taxon>Actinomycetota</taxon>
        <taxon>Actinomycetes</taxon>
        <taxon>Kitasatosporales</taxon>
        <taxon>Streptomycetaceae</taxon>
        <taxon>Streptomyces</taxon>
    </lineage>
</organism>
<reference evidence="9" key="1">
    <citation type="journal article" date="2014" name="Int. J. Syst. Evol. Microbiol.">
        <title>Complete genome sequence of Corynebacterium casei LMG S-19264T (=DSM 44701T), isolated from a smear-ripened cheese.</title>
        <authorList>
            <consortium name="US DOE Joint Genome Institute (JGI-PGF)"/>
            <person name="Walter F."/>
            <person name="Albersmeier A."/>
            <person name="Kalinowski J."/>
            <person name="Ruckert C."/>
        </authorList>
    </citation>
    <scope>NUCLEOTIDE SEQUENCE</scope>
    <source>
        <strain evidence="9">CGMCC 4.7403</strain>
    </source>
</reference>
<keyword evidence="3 4" id="KW-0961">Cell wall biogenesis/degradation</keyword>
<dbReference type="GO" id="GO:0009252">
    <property type="term" value="P:peptidoglycan biosynthetic process"/>
    <property type="evidence" value="ECO:0007669"/>
    <property type="project" value="UniProtKB-UniRule"/>
</dbReference>
<feature type="binding site" evidence="6">
    <location>
        <position position="277"/>
    </location>
    <ligand>
        <name>Mg(2+)</name>
        <dbReference type="ChEBI" id="CHEBI:18420"/>
        <label>2</label>
    </ligand>
</feature>
<comment type="cofactor">
    <cofactor evidence="6">
        <name>Mg(2+)</name>
        <dbReference type="ChEBI" id="CHEBI:18420"/>
    </cofactor>
    <cofactor evidence="6">
        <name>Mn(2+)</name>
        <dbReference type="ChEBI" id="CHEBI:29035"/>
    </cofactor>
    <text evidence="6">Binds 2 magnesium or manganese ions per subunit.</text>
</comment>
<keyword evidence="4" id="KW-0573">Peptidoglycan synthesis</keyword>
<sequence>MSDLNVIVIAGGLSPEREVSLRSGSRVADALRRAGGVEVELRDIGKDLLPALAADAPSVVFPVLHGVAGEDGTIKEVLELAGVPYVGARPYACRTAFDKTTAKAILQEAGLQTPESVTLPKQAFHDLGAAELTARVLARLGPDLFVKPRACGSAFGVSRVESPEDLPQALMTCFAYHDEALIERRVTGTEIAVGVADLGDGPRALPAVEIDAGTGLYDYTARYTPGAVEFHCPARLPAEVAQEAARVAVAAHEALGLLDLSRTDAIVTEAGEVFVLETNVAPGMTETSTYPMALAEAGLDFGVFCRDLAAQAAHRHDLSA</sequence>
<dbReference type="NCBIfam" id="NF002378">
    <property type="entry name" value="PRK01372.1"/>
    <property type="match status" value="1"/>
</dbReference>
<keyword evidence="4" id="KW-0133">Cell shape</keyword>
<dbReference type="EMBL" id="BNAT01000036">
    <property type="protein sequence ID" value="GHE51225.1"/>
    <property type="molecule type" value="Genomic_DNA"/>
</dbReference>
<dbReference type="Proteomes" id="UP000603227">
    <property type="component" value="Unassembled WGS sequence"/>
</dbReference>
<feature type="binding site" evidence="6">
    <location>
        <position position="264"/>
    </location>
    <ligand>
        <name>Mg(2+)</name>
        <dbReference type="ChEBI" id="CHEBI:18420"/>
        <label>1</label>
    </ligand>
</feature>
<dbReference type="InterPro" id="IPR011095">
    <property type="entry name" value="Dala_Dala_lig_C"/>
</dbReference>
<dbReference type="SUPFAM" id="SSF56059">
    <property type="entry name" value="Glutathione synthetase ATP-binding domain-like"/>
    <property type="match status" value="1"/>
</dbReference>
<dbReference type="AlphaFoldDB" id="A0A919DJH9"/>
<keyword evidence="2 4" id="KW-0436">Ligase</keyword>
<keyword evidence="7" id="KW-0547">Nucleotide-binding</keyword>
<feature type="active site" evidence="5">
    <location>
        <position position="288"/>
    </location>
</feature>
<dbReference type="InterPro" id="IPR016185">
    <property type="entry name" value="PreATP-grasp_dom_sf"/>
</dbReference>
<protein>
    <recommendedName>
        <fullName evidence="4">D-alanine--D-alanine ligase</fullName>
        <ecNumber evidence="4">6.3.2.4</ecNumber>
    </recommendedName>
    <alternativeName>
        <fullName evidence="4">D-Ala-D-Ala ligase</fullName>
    </alternativeName>
    <alternativeName>
        <fullName evidence="4">D-alanylalanine synthetase</fullName>
    </alternativeName>
</protein>